<sequence>MRIVLAVVLAQMLIFAGAARAETPEDIVRGIYAGGGARSSIGRLRAPENRARYFQPALVRLFTSDDASEGVECIGFGLHINGQDFDQAEVARTLRLEQRIDGDKASVDARFTNFGKANHIRYDFVRVGNGWKIADIASFGDARWRLSSIRCSRTGQRLPDHVAAVPQPAAAAQAAPSGATSGATAQAPAQVAQARAEIRRDCGAGARFRPGFQRTADFNGDGRPDYVLDFSAVECPAAASFYCGSAGCTLMIFMSDGEAYRRAYNDNVRGWSIAQDSGRNVLVLDLHGSACGRSGADPCRRRLSWNGSAFTPERPARRSQ</sequence>
<evidence type="ECO:0008006" key="4">
    <source>
        <dbReference type="Google" id="ProtNLM"/>
    </source>
</evidence>
<dbReference type="Proteomes" id="UP000298781">
    <property type="component" value="Chromosome"/>
</dbReference>
<dbReference type="EMBL" id="CP039690">
    <property type="protein sequence ID" value="QCI63100.1"/>
    <property type="molecule type" value="Genomic_DNA"/>
</dbReference>
<proteinExistence type="predicted"/>
<dbReference type="AlphaFoldDB" id="A0A4D7AZE3"/>
<dbReference type="RefSeq" id="WP_136958562.1">
    <property type="nucleotide sequence ID" value="NZ_CP039690.1"/>
</dbReference>
<name>A0A4D7AZE3_9HYPH</name>
<organism evidence="2 3">
    <name type="scientific">Phreatobacter stygius</name>
    <dbReference type="NCBI Taxonomy" id="1940610"/>
    <lineage>
        <taxon>Bacteria</taxon>
        <taxon>Pseudomonadati</taxon>
        <taxon>Pseudomonadota</taxon>
        <taxon>Alphaproteobacteria</taxon>
        <taxon>Hyphomicrobiales</taxon>
        <taxon>Phreatobacteraceae</taxon>
        <taxon>Phreatobacter</taxon>
    </lineage>
</organism>
<gene>
    <name evidence="2" type="ORF">E8M01_01925</name>
</gene>
<protein>
    <recommendedName>
        <fullName evidence="4">DUF3828 domain-containing protein</fullName>
    </recommendedName>
</protein>
<reference evidence="2 3" key="1">
    <citation type="submission" date="2019-04" db="EMBL/GenBank/DDBJ databases">
        <title>Phreatobacter aquaticus sp. nov.</title>
        <authorList>
            <person name="Choi A."/>
        </authorList>
    </citation>
    <scope>NUCLEOTIDE SEQUENCE [LARGE SCALE GENOMIC DNA]</scope>
    <source>
        <strain evidence="2 3">KCTC 52518</strain>
    </source>
</reference>
<dbReference type="OrthoDB" id="6088067at2"/>
<keyword evidence="1" id="KW-0732">Signal</keyword>
<accession>A0A4D7AZE3</accession>
<evidence type="ECO:0000313" key="3">
    <source>
        <dbReference type="Proteomes" id="UP000298781"/>
    </source>
</evidence>
<evidence type="ECO:0000256" key="1">
    <source>
        <dbReference type="SAM" id="SignalP"/>
    </source>
</evidence>
<keyword evidence="3" id="KW-1185">Reference proteome</keyword>
<feature type="signal peptide" evidence="1">
    <location>
        <begin position="1"/>
        <end position="21"/>
    </location>
</feature>
<evidence type="ECO:0000313" key="2">
    <source>
        <dbReference type="EMBL" id="QCI63100.1"/>
    </source>
</evidence>
<feature type="chain" id="PRO_5020248368" description="DUF3828 domain-containing protein" evidence="1">
    <location>
        <begin position="22"/>
        <end position="320"/>
    </location>
</feature>
<dbReference type="KEGG" id="pstg:E8M01_01925"/>